<comment type="caution">
    <text evidence="1">The sequence shown here is derived from an EMBL/GenBank/DDBJ whole genome shotgun (WGS) entry which is preliminary data.</text>
</comment>
<dbReference type="EMBL" id="LOWA01000013">
    <property type="protein sequence ID" value="KVE29456.1"/>
    <property type="molecule type" value="Genomic_DNA"/>
</dbReference>
<dbReference type="AlphaFoldDB" id="A0A103E6V9"/>
<proteinExistence type="predicted"/>
<name>A0A103E6V9_9BURK</name>
<protein>
    <submittedName>
        <fullName evidence="1">Uncharacterized protein</fullName>
    </submittedName>
</protein>
<sequence length="218" mass="22904">MINFHGISAHNTAGPLPAGSALIDNYNFIGSYLNNSAFAADVKNAAQSPCATERAKIINGYANIGAAGLVGDGTGLHGVKLSTDHGSIQAQMDRDGTLFNKKGVSIGKMNPDGSIVLNKANSREASILSGTEDQNTPIHSVFQLLSPAWTLAGLAKYAFHKLFDKEPPPGRRIFNATEITVSGGDLPGTSADTRDIYGTFANAPWIELVGNNDASRAF</sequence>
<reference evidence="1 2" key="1">
    <citation type="submission" date="2015-11" db="EMBL/GenBank/DDBJ databases">
        <title>Expanding the genomic diversity of Burkholderia species for the development of highly accurate diagnostics.</title>
        <authorList>
            <person name="Sahl J."/>
            <person name="Keim P."/>
            <person name="Wagner D."/>
        </authorList>
    </citation>
    <scope>NUCLEOTIDE SEQUENCE [LARGE SCALE GENOMIC DNA]</scope>
    <source>
        <strain evidence="1 2">TSV85</strain>
    </source>
</reference>
<gene>
    <name evidence="1" type="ORF">WS67_04515</name>
</gene>
<dbReference type="RefSeq" id="WP_059513329.1">
    <property type="nucleotide sequence ID" value="NZ_CP013448.1"/>
</dbReference>
<organism evidence="1 2">
    <name type="scientific">Burkholderia singularis</name>
    <dbReference type="NCBI Taxonomy" id="1503053"/>
    <lineage>
        <taxon>Bacteria</taxon>
        <taxon>Pseudomonadati</taxon>
        <taxon>Pseudomonadota</taxon>
        <taxon>Betaproteobacteria</taxon>
        <taxon>Burkholderiales</taxon>
        <taxon>Burkholderiaceae</taxon>
        <taxon>Burkholderia</taxon>
        <taxon>pseudomallei group</taxon>
    </lineage>
</organism>
<evidence type="ECO:0000313" key="1">
    <source>
        <dbReference type="EMBL" id="KVE29456.1"/>
    </source>
</evidence>
<accession>A0A103E6V9</accession>
<dbReference type="OrthoDB" id="8998789at2"/>
<keyword evidence="2" id="KW-1185">Reference proteome</keyword>
<dbReference type="Proteomes" id="UP000062788">
    <property type="component" value="Unassembled WGS sequence"/>
</dbReference>
<evidence type="ECO:0000313" key="2">
    <source>
        <dbReference type="Proteomes" id="UP000062788"/>
    </source>
</evidence>